<organism evidence="1 2">
    <name type="scientific">Prevotella pallens ATCC 700821</name>
    <dbReference type="NCBI Taxonomy" id="997353"/>
    <lineage>
        <taxon>Bacteria</taxon>
        <taxon>Pseudomonadati</taxon>
        <taxon>Bacteroidota</taxon>
        <taxon>Bacteroidia</taxon>
        <taxon>Bacteroidales</taxon>
        <taxon>Prevotellaceae</taxon>
        <taxon>Prevotella</taxon>
    </lineage>
</organism>
<evidence type="ECO:0000313" key="1">
    <source>
        <dbReference type="EMBL" id="EGQ16260.1"/>
    </source>
</evidence>
<protein>
    <submittedName>
        <fullName evidence="1">Uncharacterized protein</fullName>
    </submittedName>
</protein>
<dbReference type="AlphaFoldDB" id="F9DJ82"/>
<name>F9DJ82_9BACT</name>
<reference evidence="1 2" key="1">
    <citation type="submission" date="2011-04" db="EMBL/GenBank/DDBJ databases">
        <authorList>
            <person name="Muzny D."/>
            <person name="Qin X."/>
            <person name="Deng J."/>
            <person name="Jiang H."/>
            <person name="Liu Y."/>
            <person name="Qu J."/>
            <person name="Song X.-Z."/>
            <person name="Zhang L."/>
            <person name="Thornton R."/>
            <person name="Coyle M."/>
            <person name="Francisco L."/>
            <person name="Jackson L."/>
            <person name="Javaid M."/>
            <person name="Korchina V."/>
            <person name="Kovar C."/>
            <person name="Mata R."/>
            <person name="Mathew T."/>
            <person name="Ngo R."/>
            <person name="Nguyen L."/>
            <person name="Nguyen N."/>
            <person name="Okwuonu G."/>
            <person name="Ongeri F."/>
            <person name="Pham C."/>
            <person name="Simmons D."/>
            <person name="Wilczek-Boney K."/>
            <person name="Hale W."/>
            <person name="Jakkamsetti A."/>
            <person name="Pham P."/>
            <person name="Ruth R."/>
            <person name="San Lucas F."/>
            <person name="Warren J."/>
            <person name="Zhang J."/>
            <person name="Zhao Z."/>
            <person name="Zhou C."/>
            <person name="Zhu D."/>
            <person name="Lee S."/>
            <person name="Bess C."/>
            <person name="Blankenburg K."/>
            <person name="Forbes L."/>
            <person name="Fu Q."/>
            <person name="Gubbala S."/>
            <person name="Hirani K."/>
            <person name="Jayaseelan J.C."/>
            <person name="Lara F."/>
            <person name="Munidasa M."/>
            <person name="Palculict T."/>
            <person name="Patil S."/>
            <person name="Pu L.-L."/>
            <person name="Saada N."/>
            <person name="Tang L."/>
            <person name="Weissenberger G."/>
            <person name="Zhu Y."/>
            <person name="Hemphill L."/>
            <person name="Shang Y."/>
            <person name="Youmans B."/>
            <person name="Ayvaz T."/>
            <person name="Ross M."/>
            <person name="Santibanez J."/>
            <person name="Aqrawi P."/>
            <person name="Gross S."/>
            <person name="Joshi V."/>
            <person name="Fowler G."/>
            <person name="Nazareth L."/>
            <person name="Reid J."/>
            <person name="Worley K."/>
            <person name="Petrosino J."/>
            <person name="Highlander S."/>
            <person name="Gibbs R."/>
        </authorList>
    </citation>
    <scope>NUCLEOTIDE SEQUENCE [LARGE SCALE GENOMIC DNA]</scope>
    <source>
        <strain evidence="1 2">ATCC 700821</strain>
    </source>
</reference>
<gene>
    <name evidence="1" type="ORF">HMPREF9144_1722</name>
</gene>
<accession>F9DJ82</accession>
<proteinExistence type="predicted"/>
<sequence length="55" mass="6603">MLENSKHHHDILYAKRLFSIRFNADGSIRIDYDQENLSYIYEKAGNTQDRKPLYN</sequence>
<dbReference type="HOGENOM" id="CLU_3028564_0_0_10"/>
<dbReference type="EMBL" id="AFPY01000092">
    <property type="protein sequence ID" value="EGQ16260.1"/>
    <property type="molecule type" value="Genomic_DNA"/>
</dbReference>
<evidence type="ECO:0000313" key="2">
    <source>
        <dbReference type="Proteomes" id="UP000004123"/>
    </source>
</evidence>
<comment type="caution">
    <text evidence="1">The sequence shown here is derived from an EMBL/GenBank/DDBJ whole genome shotgun (WGS) entry which is preliminary data.</text>
</comment>
<dbReference type="Proteomes" id="UP000004123">
    <property type="component" value="Unassembled WGS sequence"/>
</dbReference>